<protein>
    <submittedName>
        <fullName evidence="1">Uncharacterized protein</fullName>
    </submittedName>
</protein>
<proteinExistence type="predicted"/>
<dbReference type="InterPro" id="IPR038475">
    <property type="entry name" value="RecG_C_sf"/>
</dbReference>
<dbReference type="Gene3D" id="3.30.565.60">
    <property type="match status" value="1"/>
</dbReference>
<dbReference type="KEGG" id="bbae:FRD01_08840"/>
<dbReference type="OrthoDB" id="9805115at2"/>
<dbReference type="RefSeq" id="WP_146959027.1">
    <property type="nucleotide sequence ID" value="NZ_CP042467.1"/>
</dbReference>
<accession>A0A5B8XNB6</accession>
<dbReference type="Proteomes" id="UP000321595">
    <property type="component" value="Chromosome"/>
</dbReference>
<keyword evidence="2" id="KW-1185">Reference proteome</keyword>
<organism evidence="1 2">
    <name type="scientific">Microvenator marinus</name>
    <dbReference type="NCBI Taxonomy" id="2600177"/>
    <lineage>
        <taxon>Bacteria</taxon>
        <taxon>Deltaproteobacteria</taxon>
        <taxon>Bradymonadales</taxon>
        <taxon>Microvenatoraceae</taxon>
        <taxon>Microvenator</taxon>
    </lineage>
</organism>
<evidence type="ECO:0000313" key="1">
    <source>
        <dbReference type="EMBL" id="QED27342.1"/>
    </source>
</evidence>
<dbReference type="AlphaFoldDB" id="A0A5B8XNB6"/>
<reference evidence="1 2" key="1">
    <citation type="submission" date="2019-08" db="EMBL/GenBank/DDBJ databases">
        <authorList>
            <person name="Liang Q."/>
        </authorList>
    </citation>
    <scope>NUCLEOTIDE SEQUENCE [LARGE SCALE GENOMIC DNA]</scope>
    <source>
        <strain evidence="1 2">V1718</strain>
    </source>
</reference>
<dbReference type="PANTHER" id="PTHR30595:SF6">
    <property type="entry name" value="SCHLAFEN ALBA-2 DOMAIN-CONTAINING PROTEIN"/>
    <property type="match status" value="1"/>
</dbReference>
<dbReference type="EMBL" id="CP042467">
    <property type="protein sequence ID" value="QED27342.1"/>
    <property type="molecule type" value="Genomic_DNA"/>
</dbReference>
<gene>
    <name evidence="1" type="ORF">FRD01_08840</name>
</gene>
<dbReference type="PANTHER" id="PTHR30595">
    <property type="entry name" value="GLPR-RELATED TRANSCRIPTIONAL REPRESSOR"/>
    <property type="match status" value="1"/>
</dbReference>
<dbReference type="Pfam" id="PF13749">
    <property type="entry name" value="HATPase_c_4"/>
    <property type="match status" value="1"/>
</dbReference>
<name>A0A5B8XNB6_9DELT</name>
<sequence>MSHELTTVPASTLEDVDLVAFREWLDANIPGLSSRGSLEDALQKLRLAAPMGSRVIPTIALIYAFGDNPQWLQPQLTLSFSAYAGGSVTSELLLTQHLSGRMHVLLEEAMAAIEDNARPVVDQVRPENSDLEFPRRAVREALSNALIHRDLKSAAQIQVRMFVDRLEIWSPGAMVSVPEPGVSIPRNPLLARIARSLGMVEQLGRGISTIESECTREGLQLTGTKEGVTLTLKSMLFGLTPSTLETN</sequence>
<evidence type="ECO:0000313" key="2">
    <source>
        <dbReference type="Proteomes" id="UP000321595"/>
    </source>
</evidence>